<dbReference type="GO" id="GO:0010960">
    <property type="term" value="P:magnesium ion homeostasis"/>
    <property type="evidence" value="ECO:0007669"/>
    <property type="project" value="InterPro"/>
</dbReference>
<dbReference type="AlphaFoldDB" id="A0AAW3A6A0"/>
<dbReference type="GO" id="GO:0016020">
    <property type="term" value="C:membrane"/>
    <property type="evidence" value="ECO:0007669"/>
    <property type="project" value="UniProtKB-UniRule"/>
</dbReference>
<feature type="domain" description="CBS" evidence="6">
    <location>
        <begin position="314"/>
        <end position="370"/>
    </location>
</feature>
<gene>
    <name evidence="8" type="ORF">Q4I31_006089</name>
</gene>
<evidence type="ECO:0000259" key="6">
    <source>
        <dbReference type="PROSITE" id="PS51371"/>
    </source>
</evidence>
<evidence type="ECO:0000256" key="2">
    <source>
        <dbReference type="PROSITE-ProRule" id="PRU00703"/>
    </source>
</evidence>
<proteinExistence type="predicted"/>
<keyword evidence="2" id="KW-0129">CBS domain</keyword>
<evidence type="ECO:0000256" key="1">
    <source>
        <dbReference type="ARBA" id="ARBA00022737"/>
    </source>
</evidence>
<dbReference type="InterPro" id="IPR002550">
    <property type="entry name" value="CNNM"/>
</dbReference>
<dbReference type="EMBL" id="JBAMZK010000032">
    <property type="protein sequence ID" value="KAL0498994.1"/>
    <property type="molecule type" value="Genomic_DNA"/>
</dbReference>
<feature type="transmembrane region" description="Helical" evidence="5">
    <location>
        <begin position="78"/>
        <end position="98"/>
    </location>
</feature>
<feature type="region of interest" description="Disordered" evidence="4">
    <location>
        <begin position="406"/>
        <end position="427"/>
    </location>
</feature>
<keyword evidence="3 5" id="KW-0812">Transmembrane</keyword>
<keyword evidence="1" id="KW-0677">Repeat</keyword>
<feature type="transmembrane region" description="Helical" evidence="5">
    <location>
        <begin position="20"/>
        <end position="46"/>
    </location>
</feature>
<keyword evidence="3 5" id="KW-0472">Membrane</keyword>
<accession>A0AAW3A6A0</accession>
<dbReference type="PROSITE" id="PS51846">
    <property type="entry name" value="CNNM"/>
    <property type="match status" value="1"/>
</dbReference>
<dbReference type="Gene3D" id="3.10.580.10">
    <property type="entry name" value="CBS-domain"/>
    <property type="match status" value="1"/>
</dbReference>
<protein>
    <submittedName>
        <fullName evidence="8">Cyclin M transmembrane N-terminal domain/CBS domain containing protein</fullName>
    </submittedName>
</protein>
<evidence type="ECO:0000256" key="4">
    <source>
        <dbReference type="SAM" id="MobiDB-lite"/>
    </source>
</evidence>
<reference evidence="8 9" key="1">
    <citation type="submission" date="2024-02" db="EMBL/GenBank/DDBJ databases">
        <title>FIRST GENOME SEQUENCES OF Leishmania (Viannia) shawi, Leishmania (Viannia) lindenbergi AND Leishmania (Viannia) utingensis.</title>
        <authorList>
            <person name="Resadore F."/>
            <person name="Custodio M.G.F."/>
            <person name="Boite M.C."/>
            <person name="Cupolillo E."/>
            <person name="Ferreira G.E.M."/>
        </authorList>
    </citation>
    <scope>NUCLEOTIDE SEQUENCE [LARGE SCALE GENOMIC DNA]</scope>
    <source>
        <strain evidence="8 9">MHOM/BR/1966/M15733</strain>
    </source>
</reference>
<dbReference type="InterPro" id="IPR045095">
    <property type="entry name" value="ACDP"/>
</dbReference>
<dbReference type="PROSITE" id="PS51371">
    <property type="entry name" value="CBS"/>
    <property type="match status" value="1"/>
</dbReference>
<dbReference type="GO" id="GO:0030026">
    <property type="term" value="P:intracellular manganese ion homeostasis"/>
    <property type="evidence" value="ECO:0007669"/>
    <property type="project" value="TreeGrafter"/>
</dbReference>
<dbReference type="InterPro" id="IPR000644">
    <property type="entry name" value="CBS_dom"/>
</dbReference>
<feature type="transmembrane region" description="Helical" evidence="5">
    <location>
        <begin position="137"/>
        <end position="154"/>
    </location>
</feature>
<feature type="transmembrane region" description="Helical" evidence="5">
    <location>
        <begin position="105"/>
        <end position="131"/>
    </location>
</feature>
<dbReference type="SUPFAM" id="SSF54631">
    <property type="entry name" value="CBS-domain pair"/>
    <property type="match status" value="1"/>
</dbReference>
<dbReference type="Proteomes" id="UP001500131">
    <property type="component" value="Unassembled WGS sequence"/>
</dbReference>
<evidence type="ECO:0000256" key="5">
    <source>
        <dbReference type="SAM" id="Phobius"/>
    </source>
</evidence>
<dbReference type="PANTHER" id="PTHR12064:SF97">
    <property type="entry name" value="METAL TRANSPORTER CNNM-5"/>
    <property type="match status" value="1"/>
</dbReference>
<dbReference type="InterPro" id="IPR046342">
    <property type="entry name" value="CBS_dom_sf"/>
</dbReference>
<dbReference type="Pfam" id="PF00571">
    <property type="entry name" value="CBS"/>
    <property type="match status" value="1"/>
</dbReference>
<evidence type="ECO:0000259" key="7">
    <source>
        <dbReference type="PROSITE" id="PS51846"/>
    </source>
</evidence>
<dbReference type="PANTHER" id="PTHR12064">
    <property type="entry name" value="METAL TRANSPORTER CNNM"/>
    <property type="match status" value="1"/>
</dbReference>
<sequence length="452" mass="49652">MESSHSHGRGEEGLSNAPMLWYSVAAVMCVAGAGFFVGLQIALFSIDRLYLRVLTTTGTPKERQQAKSLLGVLKLQHWTLVALVLMNAVFVMTLPILLEAMFDELTALIVSITAVLFAGEVMPLAVFVRWAIPVCSYFIHAIWLAIIVTAPVSYPMSKVLDHVLGHKEELLDREDLAALIVGPQLGENDESAMMEVAAVRVGDGGDENAQMTEKTSSSYQLRDSEVKMLQAAMRLSTDTVEQHLRTKAADAFMLSSRDSLDRETILRILTAGYSRVPVYSGENRRHIIGALVVNSLASLCFSQPDPPPLVSDYPLREVMKLSQELSLYDVYLAFRNGPSNMAVIYDSSGAMVGLLTLNDVLAALYNADPVEPTELSRRYLHRQQKMVELVEGMKFLQVTKRVVSMPLGTSRPGEPGSKKEQTEDAEDHVAAIYTLLPAPRHGVSPAMPPPQP</sequence>
<dbReference type="Pfam" id="PF01595">
    <property type="entry name" value="CNNM"/>
    <property type="match status" value="1"/>
</dbReference>
<keyword evidence="9" id="KW-1185">Reference proteome</keyword>
<dbReference type="GO" id="GO:0005737">
    <property type="term" value="C:cytoplasm"/>
    <property type="evidence" value="ECO:0007669"/>
    <property type="project" value="TreeGrafter"/>
</dbReference>
<evidence type="ECO:0000313" key="8">
    <source>
        <dbReference type="EMBL" id="KAL0498994.1"/>
    </source>
</evidence>
<comment type="caution">
    <text evidence="8">The sequence shown here is derived from an EMBL/GenBank/DDBJ whole genome shotgun (WGS) entry which is preliminary data.</text>
</comment>
<evidence type="ECO:0000313" key="9">
    <source>
        <dbReference type="Proteomes" id="UP001500131"/>
    </source>
</evidence>
<feature type="domain" description="CNNM transmembrane" evidence="7">
    <location>
        <begin position="15"/>
        <end position="194"/>
    </location>
</feature>
<evidence type="ECO:0000256" key="3">
    <source>
        <dbReference type="PROSITE-ProRule" id="PRU01193"/>
    </source>
</evidence>
<organism evidence="8 9">
    <name type="scientific">Leishmania lindenbergi</name>
    <dbReference type="NCBI Taxonomy" id="651832"/>
    <lineage>
        <taxon>Eukaryota</taxon>
        <taxon>Discoba</taxon>
        <taxon>Euglenozoa</taxon>
        <taxon>Kinetoplastea</taxon>
        <taxon>Metakinetoplastina</taxon>
        <taxon>Trypanosomatida</taxon>
        <taxon>Trypanosomatidae</taxon>
        <taxon>Leishmaniinae</taxon>
        <taxon>Leishmania</taxon>
    </lineage>
</organism>
<keyword evidence="3 5" id="KW-1133">Transmembrane helix</keyword>
<name>A0AAW3A6A0_9TRYP</name>